<dbReference type="GeneID" id="24404791"/>
<protein>
    <submittedName>
        <fullName evidence="2">ORF2a' protein</fullName>
    </submittedName>
</protein>
<keyword evidence="7" id="KW-1185">Reference proteome</keyword>
<dbReference type="Proteomes" id="UP000134564">
    <property type="component" value="Genome"/>
</dbReference>
<evidence type="ECO:0000313" key="2">
    <source>
        <dbReference type="EMBL" id="AKI29927.1"/>
    </source>
</evidence>
<keyword evidence="1" id="KW-0812">Transmembrane</keyword>
<proteinExistence type="predicted"/>
<evidence type="ECO:0000313" key="5">
    <source>
        <dbReference type="Proteomes" id="UP000128650"/>
    </source>
</evidence>
<dbReference type="EMBL" id="KR139840">
    <property type="protein sequence ID" value="AKI29957.1"/>
    <property type="molecule type" value="Genomic_RNA"/>
</dbReference>
<evidence type="ECO:0000313" key="6">
    <source>
        <dbReference type="Proteomes" id="UP000134564"/>
    </source>
</evidence>
<dbReference type="Proteomes" id="UP000152684">
    <property type="component" value="Segment"/>
</dbReference>
<dbReference type="EMBL" id="KR139839">
    <property type="protein sequence ID" value="AKI29942.1"/>
    <property type="molecule type" value="Genomic_RNA"/>
</dbReference>
<accession>A0A0G2UML2</accession>
<dbReference type="RefSeq" id="YP_009140478.1">
    <property type="nucleotide sequence ID" value="NC_027124.1"/>
</dbReference>
<evidence type="ECO:0000313" key="7">
    <source>
        <dbReference type="Proteomes" id="UP000152684"/>
    </source>
</evidence>
<dbReference type="Proteomes" id="UP000128650">
    <property type="component" value="Genome"/>
</dbReference>
<keyword evidence="1" id="KW-1133">Transmembrane helix</keyword>
<dbReference type="InterPro" id="IPR003434">
    <property type="entry name" value="Arteri_GP2a"/>
</dbReference>
<name>A0A0G2UML2_9NIDO</name>
<dbReference type="Pfam" id="PF02340">
    <property type="entry name" value="PRRSV_Env"/>
    <property type="match status" value="1"/>
</dbReference>
<keyword evidence="1" id="KW-0472">Membrane</keyword>
<sequence>MGPTTVNVILLLSLSFSNTVASRFFDFSLTPRFRVYDGYKLHLTLEALSKQCDHGVIPWANHPMSLVDLQLFQKAYLSWLNRVYHEDLAITVEQDLFWPFTHFKGYSERRCRDFSGYDSFADPTNAIKLPISKLLQYYSLMELKICRTVAGLVSIPHDISNQSIVFTDTAFNITFEPHPRLWNIRYLSAYQSASSFATVFTFFGLLTILLIRHPRLFAFAFRG</sequence>
<reference evidence="5 6" key="1">
    <citation type="journal article" date="2015" name="J. Virol.">
        <title>Historical Outbreaks of Simian Hemorrhagic Fever in Captive Macaques Were Caused by Distinct Arteriviruses.</title>
        <authorList>
            <person name="Lauck M."/>
            <person name="Alkhovsky S.V."/>
            <person name="Bao Y."/>
            <person name="Bailey A.L."/>
            <person name="Shevtsova Z.V."/>
            <person name="Shchetinin A.M."/>
            <person name="Vishnevskaya T.V."/>
            <person name="Lackemeyer M.G."/>
            <person name="Postnikova E."/>
            <person name="Mazur S."/>
            <person name="Wada J."/>
            <person name="Radoshitzky S.R."/>
            <person name="Friedrich T.C."/>
            <person name="Lapin B.A."/>
            <person name="Deriabin P.G."/>
            <person name="Jahrling P.B."/>
            <person name="Goldberg T.L."/>
            <person name="O'Connor D.H."/>
            <person name="Kuhn J.H."/>
        </authorList>
    </citation>
    <scope>NUCLEOTIDE SEQUENCE [LARGE SCALE GENOMIC DNA]</scope>
    <source>
        <strain evidence="4">F1167</strain>
        <strain evidence="2">F628</strain>
        <strain evidence="3">I621</strain>
    </source>
</reference>
<evidence type="ECO:0000313" key="3">
    <source>
        <dbReference type="EMBL" id="AKI29942.1"/>
    </source>
</evidence>
<dbReference type="EMBL" id="KR139838">
    <property type="protein sequence ID" value="AKI29927.1"/>
    <property type="molecule type" value="Genomic_RNA"/>
</dbReference>
<dbReference type="KEGG" id="vg:24404791"/>
<gene>
    <name evidence="2" type="primary">ORF2a'</name>
</gene>
<evidence type="ECO:0000313" key="4">
    <source>
        <dbReference type="EMBL" id="AKI29957.1"/>
    </source>
</evidence>
<feature type="transmembrane region" description="Helical" evidence="1">
    <location>
        <begin position="193"/>
        <end position="211"/>
    </location>
</feature>
<dbReference type="OrthoDB" id="10472at10239"/>
<organism evidence="2 5">
    <name type="scientific">Pebjah virus</name>
    <dbReference type="NCBI Taxonomy" id="1658615"/>
    <lineage>
        <taxon>Viruses</taxon>
        <taxon>Riboviria</taxon>
        <taxon>Orthornavirae</taxon>
        <taxon>Pisuviricota</taxon>
        <taxon>Pisoniviricetes</taxon>
        <taxon>Nidovirales</taxon>
        <taxon>Arnidovirineae</taxon>
        <taxon>Arteriviridae</taxon>
        <taxon>Simarterivirinae</taxon>
        <taxon>Iotaarterivirus</taxon>
        <taxon>Peiartevirus</taxon>
        <taxon>Iotaarterivirus pejah</taxon>
    </lineage>
</organism>
<evidence type="ECO:0000256" key="1">
    <source>
        <dbReference type="SAM" id="Phobius"/>
    </source>
</evidence>